<feature type="region of interest" description="Disordered" evidence="1">
    <location>
        <begin position="145"/>
        <end position="222"/>
    </location>
</feature>
<proteinExistence type="predicted"/>
<dbReference type="EMBL" id="PJQM01007815">
    <property type="protein sequence ID" value="RCH77691.1"/>
    <property type="molecule type" value="Genomic_DNA"/>
</dbReference>
<dbReference type="OrthoDB" id="2278319at2759"/>
<dbReference type="Proteomes" id="UP000253551">
    <property type="component" value="Unassembled WGS sequence"/>
</dbReference>
<name>A0A367IJJ2_RHIST</name>
<keyword evidence="3" id="KW-1185">Reference proteome</keyword>
<sequence length="330" mass="36014">KPKIPYVPEMYKKSVSGEDIVFFGDSLTTEPRGTSRSSLDQRSLRRGSVRTLPFAGHNKRRSSAHDSVSAFSQDIPVQDIQVQGIQEHGRNASEQPRLDKPSDELDSKQNEPDTTRKTSLANMAAGVATGVAGVAAAASGAAAALFGSSQNNVKNQTAKPTAHEKYAMPSAWPETPQKELAQSGMQDDSNDLKEEPAIHGQEPSYSEKDNFCNERTQDKDHPFCSHVKEPEICGQAPTFYCGNECKDLDGHSEHDAIQNKRITGQDNIASTHTASDQIAVDQQDTANAAEYSERHTNNEVSDELSTHSKIDSEEDIKNPIDNVHITGNDL</sequence>
<feature type="compositionally biased region" description="Basic and acidic residues" evidence="1">
    <location>
        <begin position="304"/>
        <end position="318"/>
    </location>
</feature>
<feature type="region of interest" description="Disordered" evidence="1">
    <location>
        <begin position="25"/>
        <end position="121"/>
    </location>
</feature>
<feature type="region of interest" description="Disordered" evidence="1">
    <location>
        <begin position="264"/>
        <end position="330"/>
    </location>
</feature>
<accession>A0A367IJJ2</accession>
<evidence type="ECO:0000313" key="3">
    <source>
        <dbReference type="Proteomes" id="UP000253551"/>
    </source>
</evidence>
<feature type="compositionally biased region" description="Basic and acidic residues" evidence="1">
    <location>
        <begin position="205"/>
        <end position="222"/>
    </location>
</feature>
<gene>
    <name evidence="2" type="ORF">CU098_001208</name>
</gene>
<evidence type="ECO:0000256" key="1">
    <source>
        <dbReference type="SAM" id="MobiDB-lite"/>
    </source>
</evidence>
<feature type="compositionally biased region" description="Basic and acidic residues" evidence="1">
    <location>
        <begin position="87"/>
        <end position="116"/>
    </location>
</feature>
<evidence type="ECO:0000313" key="2">
    <source>
        <dbReference type="EMBL" id="RCH77691.1"/>
    </source>
</evidence>
<reference evidence="2 3" key="1">
    <citation type="journal article" date="2018" name="G3 (Bethesda)">
        <title>Phylogenetic and Phylogenomic Definition of Rhizopus Species.</title>
        <authorList>
            <person name="Gryganskyi A.P."/>
            <person name="Golan J."/>
            <person name="Dolatabadi S."/>
            <person name="Mondo S."/>
            <person name="Robb S."/>
            <person name="Idnurm A."/>
            <person name="Muszewska A."/>
            <person name="Steczkiewicz K."/>
            <person name="Masonjones S."/>
            <person name="Liao H.L."/>
            <person name="Gajdeczka M.T."/>
            <person name="Anike F."/>
            <person name="Vuek A."/>
            <person name="Anishchenko I.M."/>
            <person name="Voigt K."/>
            <person name="de Hoog G.S."/>
            <person name="Smith M.E."/>
            <person name="Heitman J."/>
            <person name="Vilgalys R."/>
            <person name="Stajich J.E."/>
        </authorList>
    </citation>
    <scope>NUCLEOTIDE SEQUENCE [LARGE SCALE GENOMIC DNA]</scope>
    <source>
        <strain evidence="2 3">LSU 92-RS-03</strain>
    </source>
</reference>
<feature type="compositionally biased region" description="Polar residues" evidence="1">
    <location>
        <begin position="264"/>
        <end position="286"/>
    </location>
</feature>
<feature type="non-terminal residue" evidence="2">
    <location>
        <position position="1"/>
    </location>
</feature>
<dbReference type="AlphaFoldDB" id="A0A367IJJ2"/>
<feature type="non-terminal residue" evidence="2">
    <location>
        <position position="330"/>
    </location>
</feature>
<comment type="caution">
    <text evidence="2">The sequence shown here is derived from an EMBL/GenBank/DDBJ whole genome shotgun (WGS) entry which is preliminary data.</text>
</comment>
<feature type="compositionally biased region" description="Polar residues" evidence="1">
    <location>
        <begin position="147"/>
        <end position="159"/>
    </location>
</feature>
<organism evidence="2 3">
    <name type="scientific">Rhizopus stolonifer</name>
    <name type="common">Rhizopus nigricans</name>
    <dbReference type="NCBI Taxonomy" id="4846"/>
    <lineage>
        <taxon>Eukaryota</taxon>
        <taxon>Fungi</taxon>
        <taxon>Fungi incertae sedis</taxon>
        <taxon>Mucoromycota</taxon>
        <taxon>Mucoromycotina</taxon>
        <taxon>Mucoromycetes</taxon>
        <taxon>Mucorales</taxon>
        <taxon>Mucorineae</taxon>
        <taxon>Rhizopodaceae</taxon>
        <taxon>Rhizopus</taxon>
    </lineage>
</organism>
<protein>
    <submittedName>
        <fullName evidence="2">Uncharacterized protein</fullName>
    </submittedName>
</protein>